<dbReference type="Pfam" id="PF00512">
    <property type="entry name" value="HisKA"/>
    <property type="match status" value="1"/>
</dbReference>
<dbReference type="OrthoDB" id="537027at2"/>
<evidence type="ECO:0000256" key="5">
    <source>
        <dbReference type="ARBA" id="ARBA00023012"/>
    </source>
</evidence>
<accession>A0A161V9T6</accession>
<dbReference type="PANTHER" id="PTHR43547">
    <property type="entry name" value="TWO-COMPONENT HISTIDINE KINASE"/>
    <property type="match status" value="1"/>
</dbReference>
<dbReference type="InterPro" id="IPR003661">
    <property type="entry name" value="HisK_dim/P_dom"/>
</dbReference>
<evidence type="ECO:0000313" key="7">
    <source>
        <dbReference type="EMBL" id="KZL47936.1"/>
    </source>
</evidence>
<feature type="domain" description="Histidine kinase" evidence="6">
    <location>
        <begin position="246"/>
        <end position="471"/>
    </location>
</feature>
<evidence type="ECO:0000256" key="4">
    <source>
        <dbReference type="ARBA" id="ARBA00022777"/>
    </source>
</evidence>
<dbReference type="CDD" id="cd00082">
    <property type="entry name" value="HisKA"/>
    <property type="match status" value="1"/>
</dbReference>
<comment type="caution">
    <text evidence="7">The sequence shown here is derived from an EMBL/GenBank/DDBJ whole genome shotgun (WGS) entry which is preliminary data.</text>
</comment>
<protein>
    <recommendedName>
        <fullName evidence="2">histidine kinase</fullName>
        <ecNumber evidence="2">2.7.13.3</ecNumber>
    </recommendedName>
</protein>
<comment type="catalytic activity">
    <reaction evidence="1">
        <text>ATP + protein L-histidine = ADP + protein N-phospho-L-histidine.</text>
        <dbReference type="EC" id="2.7.13.3"/>
    </reaction>
</comment>
<sequence>MYQWILPSLSEILAESQATVAECSPTKAEQQWRVSLAATEKLLINILASASPDATQGLVLAAPAPLFSQPTLTQRLQTVTFTAKPFNPLALMPFRMPSAIAVANKQTVSHESVLPLLPADPLVTERFCLVFTDKFRLVLVLKEDKTGDKAFSFSFDPEVVQQAWRALGARVMLSNPEFFAELDTLVKNYSPVAPDYRTIIQFSQLLLQELTEPEAYKEVSENSGGCGHKTEPQTKSPIPDVELLQAFAHEVRTPLTTIRTLTRLLLKRRDLPANVTNRLEIIDHECTDQIDRMELLFKAAELETSPPVKSLSTQLTAMSLDQVLRQSVPRWQQAAHRRNLTLDVILPQQLPTVVSNPNMLDQILTGLMENFTRSLPPGSHIQVQVIPAGDQLKLQLSPQFNCQGSSPSDGNVTPPIRKALGQLLMFQPETGTISLNIAATKHLFQAIGGKLIVRQRQHYGEVLTIFLPLEVTSKQKIKCTNLTPNPSP</sequence>
<gene>
    <name evidence="7" type="ORF">A2T98_20615</name>
</gene>
<dbReference type="EMBL" id="LWAJ01000270">
    <property type="protein sequence ID" value="KZL47936.1"/>
    <property type="molecule type" value="Genomic_DNA"/>
</dbReference>
<dbReference type="Gene3D" id="3.30.565.10">
    <property type="entry name" value="Histidine kinase-like ATPase, C-terminal domain"/>
    <property type="match status" value="1"/>
</dbReference>
<dbReference type="InterPro" id="IPR036890">
    <property type="entry name" value="HATPase_C_sf"/>
</dbReference>
<dbReference type="RefSeq" id="WP_063874373.1">
    <property type="nucleotide sequence ID" value="NZ_CAWMRI010000270.1"/>
</dbReference>
<evidence type="ECO:0000256" key="3">
    <source>
        <dbReference type="ARBA" id="ARBA00022553"/>
    </source>
</evidence>
<keyword evidence="5" id="KW-0902">Two-component regulatory system</keyword>
<name>A0A161V9T6_NODSP</name>
<dbReference type="EC" id="2.7.13.3" evidence="2"/>
<dbReference type="InterPro" id="IPR036097">
    <property type="entry name" value="HisK_dim/P_sf"/>
</dbReference>
<dbReference type="SUPFAM" id="SSF55874">
    <property type="entry name" value="ATPase domain of HSP90 chaperone/DNA topoisomerase II/histidine kinase"/>
    <property type="match status" value="1"/>
</dbReference>
<evidence type="ECO:0000256" key="1">
    <source>
        <dbReference type="ARBA" id="ARBA00000085"/>
    </source>
</evidence>
<evidence type="ECO:0000259" key="6">
    <source>
        <dbReference type="PROSITE" id="PS50109"/>
    </source>
</evidence>
<proteinExistence type="predicted"/>
<evidence type="ECO:0000256" key="2">
    <source>
        <dbReference type="ARBA" id="ARBA00012438"/>
    </source>
</evidence>
<dbReference type="SUPFAM" id="SSF47384">
    <property type="entry name" value="Homodimeric domain of signal transducing histidine kinase"/>
    <property type="match status" value="1"/>
</dbReference>
<keyword evidence="4 7" id="KW-0418">Kinase</keyword>
<dbReference type="PANTHER" id="PTHR43547:SF2">
    <property type="entry name" value="HYBRID SIGNAL TRANSDUCTION HISTIDINE KINASE C"/>
    <property type="match status" value="1"/>
</dbReference>
<dbReference type="Proteomes" id="UP000076555">
    <property type="component" value="Unassembled WGS sequence"/>
</dbReference>
<dbReference type="PROSITE" id="PS50109">
    <property type="entry name" value="HIS_KIN"/>
    <property type="match status" value="1"/>
</dbReference>
<dbReference type="Gene3D" id="1.10.287.130">
    <property type="match status" value="1"/>
</dbReference>
<keyword evidence="4 7" id="KW-0808">Transferase</keyword>
<organism evidence="7 8">
    <name type="scientific">Nodularia spumigena CENA596</name>
    <dbReference type="NCBI Taxonomy" id="1819295"/>
    <lineage>
        <taxon>Bacteria</taxon>
        <taxon>Bacillati</taxon>
        <taxon>Cyanobacteriota</taxon>
        <taxon>Cyanophyceae</taxon>
        <taxon>Nostocales</taxon>
        <taxon>Nodulariaceae</taxon>
        <taxon>Nodularia</taxon>
    </lineage>
</organism>
<dbReference type="GO" id="GO:0000155">
    <property type="term" value="F:phosphorelay sensor kinase activity"/>
    <property type="evidence" value="ECO:0007669"/>
    <property type="project" value="InterPro"/>
</dbReference>
<keyword evidence="3" id="KW-0597">Phosphoprotein</keyword>
<dbReference type="InterPro" id="IPR005467">
    <property type="entry name" value="His_kinase_dom"/>
</dbReference>
<dbReference type="AlphaFoldDB" id="A0A161V9T6"/>
<evidence type="ECO:0000313" key="8">
    <source>
        <dbReference type="Proteomes" id="UP000076555"/>
    </source>
</evidence>
<reference evidence="7 8" key="1">
    <citation type="submission" date="2016-04" db="EMBL/GenBank/DDBJ databases">
        <title>Draft Genome Assembly of the Bloom-forming Cyanobacterium Nodularia spumigena Strain CENA596 in Shrimp Production Ponds.</title>
        <authorList>
            <person name="Popin R.V."/>
            <person name="Rigonato J."/>
            <person name="Abreu V.A."/>
            <person name="Andreote A.P."/>
            <person name="Silveira S.B."/>
            <person name="Odebrecht C."/>
            <person name="Fiore M.F."/>
        </authorList>
    </citation>
    <scope>NUCLEOTIDE SEQUENCE [LARGE SCALE GENOMIC DNA]</scope>
    <source>
        <strain evidence="7 8">CENA596</strain>
    </source>
</reference>